<comment type="caution">
    <text evidence="1">The sequence shown here is derived from an EMBL/GenBank/DDBJ whole genome shotgun (WGS) entry which is preliminary data.</text>
</comment>
<evidence type="ECO:0000313" key="2">
    <source>
        <dbReference type="Proteomes" id="UP000321328"/>
    </source>
</evidence>
<dbReference type="EMBL" id="BJVI01000002">
    <property type="protein sequence ID" value="GEL16525.1"/>
    <property type="molecule type" value="Genomic_DNA"/>
</dbReference>
<reference evidence="1 2" key="1">
    <citation type="submission" date="2019-07" db="EMBL/GenBank/DDBJ databases">
        <title>Whole genome shotgun sequence of Pseudonocardia asaccharolytica NBRC 16224.</title>
        <authorList>
            <person name="Hosoyama A."/>
            <person name="Uohara A."/>
            <person name="Ohji S."/>
            <person name="Ichikawa N."/>
        </authorList>
    </citation>
    <scope>NUCLEOTIDE SEQUENCE [LARGE SCALE GENOMIC DNA]</scope>
    <source>
        <strain evidence="1 2">NBRC 16224</strain>
    </source>
</reference>
<dbReference type="Proteomes" id="UP000321328">
    <property type="component" value="Unassembled WGS sequence"/>
</dbReference>
<dbReference type="AlphaFoldDB" id="A0A511CVB9"/>
<evidence type="ECO:0000313" key="1">
    <source>
        <dbReference type="EMBL" id="GEL16525.1"/>
    </source>
</evidence>
<organism evidence="1 2">
    <name type="scientific">Pseudonocardia asaccharolytica DSM 44247 = NBRC 16224</name>
    <dbReference type="NCBI Taxonomy" id="1123024"/>
    <lineage>
        <taxon>Bacteria</taxon>
        <taxon>Bacillati</taxon>
        <taxon>Actinomycetota</taxon>
        <taxon>Actinomycetes</taxon>
        <taxon>Pseudonocardiales</taxon>
        <taxon>Pseudonocardiaceae</taxon>
        <taxon>Pseudonocardia</taxon>
    </lineage>
</organism>
<name>A0A511CVB9_9PSEU</name>
<accession>A0A511CVB9</accession>
<gene>
    <name evidence="1" type="ORF">PA7_03620</name>
</gene>
<protein>
    <submittedName>
        <fullName evidence="1">Uncharacterized protein</fullName>
    </submittedName>
</protein>
<keyword evidence="2" id="KW-1185">Reference proteome</keyword>
<sequence>MPPVVADDLLVGELLVRIEREHDFGHLLSFDSTFAAAGMRSRLRDARATAARAPSRTRRVREIADPWRGQLWLSATV</sequence>
<proteinExistence type="predicted"/>